<evidence type="ECO:0000259" key="1">
    <source>
        <dbReference type="SMART" id="SM00867"/>
    </source>
</evidence>
<protein>
    <recommendedName>
        <fullName evidence="1">Lipid/polyisoprenoid-binding YceI-like domain-containing protein</fullName>
    </recommendedName>
</protein>
<dbReference type="Pfam" id="PF04264">
    <property type="entry name" value="YceI"/>
    <property type="match status" value="1"/>
</dbReference>
<dbReference type="InterPro" id="IPR007372">
    <property type="entry name" value="Lipid/polyisoprenoid-bd_YceI"/>
</dbReference>
<sequence length="237" mass="25508">MPIVRWVTEFVRNREYLHICTQAIMATEVRGHDGRAKTHLIDGENSMKSTLLAVALGAAAVLPAAAEPVKYNLDPSHSQIVYSYNHLGYSTTYGMFGGITGEVMFDAEAPAASSVSVSFPVASMLTGWEERLGHFMSPDFFNAEVNADVTFTSTAIEVTGESTAMITGDLTMNGITKPVVLDAKLNSAGEHPMAKKAWAGFDATATVLRSDYGLEKFAPFVSDEVEVMISIETEIAG</sequence>
<reference evidence="2 3" key="1">
    <citation type="submission" date="2013-04" db="EMBL/GenBank/DDBJ databases">
        <title>Shimia sp. 22II-S11-Z10 Genome Sequencing.</title>
        <authorList>
            <person name="Lai Q."/>
            <person name="Li G."/>
            <person name="Shao Z."/>
        </authorList>
    </citation>
    <scope>NUCLEOTIDE SEQUENCE [LARGE SCALE GENOMIC DNA]</scope>
    <source>
        <strain evidence="3">22II-S11-Z10</strain>
    </source>
</reference>
<comment type="caution">
    <text evidence="2">The sequence shown here is derived from an EMBL/GenBank/DDBJ whole genome shotgun (WGS) entry which is preliminary data.</text>
</comment>
<dbReference type="SUPFAM" id="SSF101874">
    <property type="entry name" value="YceI-like"/>
    <property type="match status" value="1"/>
</dbReference>
<dbReference type="Gene3D" id="2.40.128.110">
    <property type="entry name" value="Lipid/polyisoprenoid-binding, YceI-like"/>
    <property type="match status" value="1"/>
</dbReference>
<dbReference type="AlphaFoldDB" id="A0A058ZRJ3"/>
<evidence type="ECO:0000313" key="3">
    <source>
        <dbReference type="Proteomes" id="UP000024836"/>
    </source>
</evidence>
<dbReference type="Proteomes" id="UP000024836">
    <property type="component" value="Unassembled WGS sequence"/>
</dbReference>
<dbReference type="EMBL" id="AQQY01000001">
    <property type="protein sequence ID" value="KCV83486.1"/>
    <property type="molecule type" value="Genomic_DNA"/>
</dbReference>
<dbReference type="PATRIC" id="fig|1461693.3.peg.406"/>
<dbReference type="PANTHER" id="PTHR34406">
    <property type="entry name" value="PROTEIN YCEI"/>
    <property type="match status" value="1"/>
</dbReference>
<dbReference type="STRING" id="1461693.ATO10_01960"/>
<evidence type="ECO:0000313" key="2">
    <source>
        <dbReference type="EMBL" id="KCV83486.1"/>
    </source>
</evidence>
<gene>
    <name evidence="2" type="ORF">ATO10_01960</name>
</gene>
<name>A0A058ZRJ3_9RHOB</name>
<organism evidence="2 3">
    <name type="scientific">Actibacterium atlanticum</name>
    <dbReference type="NCBI Taxonomy" id="1461693"/>
    <lineage>
        <taxon>Bacteria</taxon>
        <taxon>Pseudomonadati</taxon>
        <taxon>Pseudomonadota</taxon>
        <taxon>Alphaproteobacteria</taxon>
        <taxon>Rhodobacterales</taxon>
        <taxon>Roseobacteraceae</taxon>
        <taxon>Actibacterium</taxon>
    </lineage>
</organism>
<proteinExistence type="predicted"/>
<dbReference type="eggNOG" id="COG2353">
    <property type="taxonomic scope" value="Bacteria"/>
</dbReference>
<dbReference type="SMART" id="SM00867">
    <property type="entry name" value="YceI"/>
    <property type="match status" value="1"/>
</dbReference>
<feature type="domain" description="Lipid/polyisoprenoid-binding YceI-like" evidence="1">
    <location>
        <begin position="70"/>
        <end position="234"/>
    </location>
</feature>
<keyword evidence="3" id="KW-1185">Reference proteome</keyword>
<dbReference type="PANTHER" id="PTHR34406:SF1">
    <property type="entry name" value="PROTEIN YCEI"/>
    <property type="match status" value="1"/>
</dbReference>
<dbReference type="InterPro" id="IPR036761">
    <property type="entry name" value="TTHA0802/YceI-like_sf"/>
</dbReference>
<accession>A0A058ZRJ3</accession>